<evidence type="ECO:0000313" key="2">
    <source>
        <dbReference type="Proteomes" id="UP000801864"/>
    </source>
</evidence>
<organism evidence="1 2">
    <name type="scientific">Trichoderma lentiforme</name>
    <dbReference type="NCBI Taxonomy" id="1567552"/>
    <lineage>
        <taxon>Eukaryota</taxon>
        <taxon>Fungi</taxon>
        <taxon>Dikarya</taxon>
        <taxon>Ascomycota</taxon>
        <taxon>Pezizomycotina</taxon>
        <taxon>Sordariomycetes</taxon>
        <taxon>Hypocreomycetidae</taxon>
        <taxon>Hypocreales</taxon>
        <taxon>Hypocreaceae</taxon>
        <taxon>Trichoderma</taxon>
    </lineage>
</organism>
<dbReference type="AlphaFoldDB" id="A0A9P5CGJ3"/>
<accession>A0A9P5CGJ3</accession>
<dbReference type="EMBL" id="QLNT01000006">
    <property type="protein sequence ID" value="KAF3073608.1"/>
    <property type="molecule type" value="Genomic_DNA"/>
</dbReference>
<proteinExistence type="predicted"/>
<sequence length="224" mass="25081">MFVRVFVGAAVRDCDGIQKLMTNRSVIVRAARPKGVVNLVSTLEGVVEPQSTIQCHTGPRGRAGLLSRLVLIQWQTVKLVPGSNTAYKVQIAVVYPLDGLVESFSRVCRSSLRRLLSRSKATAQVCVDLNSWYLGELYRNVRASARKEAWQYFLEQAQTKYGSPDCAKLIDGLIRNTVFVARSMAAYEAMIVRKTHLEDSIVAREQFLRNYNGAGAIDNLNFYF</sequence>
<name>A0A9P5CGJ3_9HYPO</name>
<evidence type="ECO:0000313" key="1">
    <source>
        <dbReference type="EMBL" id="KAF3073608.1"/>
    </source>
</evidence>
<reference evidence="1 2" key="1">
    <citation type="submission" date="2018-06" db="EMBL/GenBank/DDBJ databases">
        <title>Genome analysis of cellulolytic fungus Trichoderma lentiforme CFAM-422.</title>
        <authorList>
            <person name="Steindorff A.S."/>
            <person name="Formighieri E.F."/>
            <person name="Midorikawa G.E.O."/>
            <person name="Tamietti M.S."/>
            <person name="Ramos E.Z."/>
            <person name="Silva A.S."/>
            <person name="Bon E.P.S."/>
            <person name="Mendes T.D."/>
            <person name="Damaso M.C.T."/>
            <person name="Favaro L.C.L."/>
        </authorList>
    </citation>
    <scope>NUCLEOTIDE SEQUENCE [LARGE SCALE GENOMIC DNA]</scope>
    <source>
        <strain evidence="1 2">CFAM-422</strain>
    </source>
</reference>
<keyword evidence="2" id="KW-1185">Reference proteome</keyword>
<comment type="caution">
    <text evidence="1">The sequence shown here is derived from an EMBL/GenBank/DDBJ whole genome shotgun (WGS) entry which is preliminary data.</text>
</comment>
<gene>
    <name evidence="1" type="ORF">CFAM422_004219</name>
</gene>
<protein>
    <submittedName>
        <fullName evidence="1">Uncharacterized protein</fullName>
    </submittedName>
</protein>
<dbReference type="Proteomes" id="UP000801864">
    <property type="component" value="Unassembled WGS sequence"/>
</dbReference>